<protein>
    <submittedName>
        <fullName evidence="2">Uncharacterized protein</fullName>
    </submittedName>
</protein>
<evidence type="ECO:0000313" key="3">
    <source>
        <dbReference type="Proteomes" id="UP000288623"/>
    </source>
</evidence>
<dbReference type="InterPro" id="IPR025090">
    <property type="entry name" value="DUF4017"/>
</dbReference>
<keyword evidence="1" id="KW-0472">Membrane</keyword>
<dbReference type="OrthoDB" id="2900729at2"/>
<evidence type="ECO:0000313" key="2">
    <source>
        <dbReference type="EMBL" id="RUS52383.1"/>
    </source>
</evidence>
<feature type="transmembrane region" description="Helical" evidence="1">
    <location>
        <begin position="7"/>
        <end position="28"/>
    </location>
</feature>
<comment type="caution">
    <text evidence="2">The sequence shown here is derived from an EMBL/GenBank/DDBJ whole genome shotgun (WGS) entry which is preliminary data.</text>
</comment>
<proteinExistence type="predicted"/>
<feature type="transmembrane region" description="Helical" evidence="1">
    <location>
        <begin position="34"/>
        <end position="54"/>
    </location>
</feature>
<keyword evidence="1" id="KW-0812">Transmembrane</keyword>
<organism evidence="2 3">
    <name type="scientific">Candidatus Kurthia intestinigallinarum</name>
    <dbReference type="NCBI Taxonomy" id="1562256"/>
    <lineage>
        <taxon>Bacteria</taxon>
        <taxon>Bacillati</taxon>
        <taxon>Bacillota</taxon>
        <taxon>Bacilli</taxon>
        <taxon>Bacillales</taxon>
        <taxon>Caryophanaceae</taxon>
        <taxon>Kurthia</taxon>
    </lineage>
</organism>
<evidence type="ECO:0000256" key="1">
    <source>
        <dbReference type="SAM" id="Phobius"/>
    </source>
</evidence>
<gene>
    <name evidence="2" type="ORF">QI30_16555</name>
</gene>
<dbReference type="Pfam" id="PF13209">
    <property type="entry name" value="DUF4017"/>
    <property type="match status" value="1"/>
</dbReference>
<keyword evidence="3" id="KW-1185">Reference proteome</keyword>
<dbReference type="EMBL" id="JTFC01000042">
    <property type="protein sequence ID" value="RUS52383.1"/>
    <property type="molecule type" value="Genomic_DNA"/>
</dbReference>
<name>A0A433RPP9_9BACL</name>
<sequence>MKGWLASILMYALICVIGLALLTIQGYSIWSWKFFVVQLYAIPMSLLVLGFNYWQYKKELNKQAL</sequence>
<reference evidence="2 3" key="1">
    <citation type="submission" date="2014-11" db="EMBL/GenBank/DDBJ databases">
        <title>Genome sequence and analysis of novel Kurthia sp.</title>
        <authorList>
            <person name="Lawson J.N."/>
            <person name="Gonzalez J.E."/>
            <person name="Rinauldi L."/>
            <person name="Xuan Z."/>
            <person name="Firman A."/>
            <person name="Shaddox L."/>
            <person name="Trudeau A."/>
            <person name="Shah S."/>
            <person name="Reiman D."/>
        </authorList>
    </citation>
    <scope>NUCLEOTIDE SEQUENCE [LARGE SCALE GENOMIC DNA]</scope>
    <source>
        <strain evidence="2 3">3B1D</strain>
    </source>
</reference>
<keyword evidence="1" id="KW-1133">Transmembrane helix</keyword>
<dbReference type="Proteomes" id="UP000288623">
    <property type="component" value="Unassembled WGS sequence"/>
</dbReference>
<dbReference type="RefSeq" id="WP_126991710.1">
    <property type="nucleotide sequence ID" value="NZ_JTFC01000042.1"/>
</dbReference>
<accession>A0A433RPP9</accession>
<dbReference type="AlphaFoldDB" id="A0A433RPP9"/>